<sequence>MYKILQKARNKLTKKIDTIPFIRYYAELAYQTELEKHISNLPIISISDLDLVNKIKHEGVVITSLENLKISSNSKLFQAAENLIPKISPSISARKNDFTIHASSQQIMEYPEIFLWGLEERLLNIVENYLGLSVAYHGAYFRRDIANQVEQGSRLWHIDKEDRKVLKIIVYLNDITEDKGPFQYIPQALTAKLVQSLKYTSGYIRDQTFQGVVSPANYRSCTGVAGTVIFAATSSIFHRGKPPVVADRFAIFFDYTSRRQKQLFYCNSSLPYNDLLLIAKNLSKEQKDCIFWQNS</sequence>
<dbReference type="Proteomes" id="UP000252107">
    <property type="component" value="Unassembled WGS sequence"/>
</dbReference>
<name>A0A367S1E2_9NOSO</name>
<keyword evidence="1" id="KW-0223">Dioxygenase</keyword>
<organism evidence="1 2">
    <name type="scientific">Nostoc minutum NIES-26</name>
    <dbReference type="NCBI Taxonomy" id="1844469"/>
    <lineage>
        <taxon>Bacteria</taxon>
        <taxon>Bacillati</taxon>
        <taxon>Cyanobacteriota</taxon>
        <taxon>Cyanophyceae</taxon>
        <taxon>Nostocales</taxon>
        <taxon>Nostocaceae</taxon>
        <taxon>Nostoc</taxon>
    </lineage>
</organism>
<keyword evidence="1" id="KW-0560">Oxidoreductase</keyword>
<proteinExistence type="predicted"/>
<dbReference type="EMBL" id="LXQD01000001">
    <property type="protein sequence ID" value="RCJ42676.1"/>
    <property type="molecule type" value="Genomic_DNA"/>
</dbReference>
<reference evidence="1" key="1">
    <citation type="submission" date="2016-04" db="EMBL/GenBank/DDBJ databases">
        <authorList>
            <person name="Tabuchi Yagui T.R."/>
        </authorList>
    </citation>
    <scope>NUCLEOTIDE SEQUENCE [LARGE SCALE GENOMIC DNA]</scope>
    <source>
        <strain evidence="1">NIES-26</strain>
    </source>
</reference>
<evidence type="ECO:0000313" key="2">
    <source>
        <dbReference type="Proteomes" id="UP000252107"/>
    </source>
</evidence>
<gene>
    <name evidence="1" type="ORF">A6770_07285</name>
</gene>
<protein>
    <submittedName>
        <fullName evidence="1">Phytanoyl-CoA dioxygenase</fullName>
    </submittedName>
</protein>
<dbReference type="GO" id="GO:0051213">
    <property type="term" value="F:dioxygenase activity"/>
    <property type="evidence" value="ECO:0007669"/>
    <property type="project" value="UniProtKB-KW"/>
</dbReference>
<keyword evidence="2" id="KW-1185">Reference proteome</keyword>
<comment type="caution">
    <text evidence="1">The sequence shown here is derived from an EMBL/GenBank/DDBJ whole genome shotgun (WGS) entry which is preliminary data.</text>
</comment>
<evidence type="ECO:0000313" key="1">
    <source>
        <dbReference type="EMBL" id="RCJ42676.1"/>
    </source>
</evidence>
<dbReference type="AlphaFoldDB" id="A0A367S1E2"/>
<dbReference type="SUPFAM" id="SSF51197">
    <property type="entry name" value="Clavaminate synthase-like"/>
    <property type="match status" value="1"/>
</dbReference>
<dbReference type="Gene3D" id="2.60.120.620">
    <property type="entry name" value="q2cbj1_9rhob like domain"/>
    <property type="match status" value="1"/>
</dbReference>
<accession>A0A367S1E2</accession>